<name>A0A5M3VUE7_9ACTN</name>
<sequence>MKRLVTGETYMPDRPIFVIGCPRSGTTMLQLMLHSHPRVAVPPETRFLVPAYFGRRKYGDLREPVNRQVLAEWIATGRDTKFRELGIDRAEFIEQATEGPGSLGSVIGTVFRNYAARFGKPRWGDKRPSYFKHVDILLRMFPDAQFIHLIRDGRDCVASLKEMPWYHLSSFHAISNWAEAIDFGRRTAQRLPKGSYHELRYEDLTAEPERALKRLCAFIGEEYDPAMCEPRHAAQVAVPAHKVWHSNTHSAVTTARSGSWAQRLEPWEIALCEEVLGDRLQSYGYALSGAPKAAREHVAAYRAAAAKRRTARWRKTNRDRFNRLREPGPVAALLTEGQRKLAGLPPRELALSGGGA</sequence>
<organism evidence="2 3">
    <name type="scientific">Acrocarpospora corrugata</name>
    <dbReference type="NCBI Taxonomy" id="35763"/>
    <lineage>
        <taxon>Bacteria</taxon>
        <taxon>Bacillati</taxon>
        <taxon>Actinomycetota</taxon>
        <taxon>Actinomycetes</taxon>
        <taxon>Streptosporangiales</taxon>
        <taxon>Streptosporangiaceae</taxon>
        <taxon>Acrocarpospora</taxon>
    </lineage>
</organism>
<comment type="caution">
    <text evidence="2">The sequence shown here is derived from an EMBL/GenBank/DDBJ whole genome shotgun (WGS) entry which is preliminary data.</text>
</comment>
<accession>A0A5M3VUE7</accession>
<dbReference type="Pfam" id="PF13469">
    <property type="entry name" value="Sulfotransfer_3"/>
    <property type="match status" value="1"/>
</dbReference>
<dbReference type="Gene3D" id="3.40.50.300">
    <property type="entry name" value="P-loop containing nucleotide triphosphate hydrolases"/>
    <property type="match status" value="1"/>
</dbReference>
<dbReference type="InterPro" id="IPR026634">
    <property type="entry name" value="TPST-like"/>
</dbReference>
<dbReference type="EMBL" id="BLAD01000045">
    <property type="protein sequence ID" value="GES00427.1"/>
    <property type="molecule type" value="Genomic_DNA"/>
</dbReference>
<keyword evidence="1 2" id="KW-0808">Transferase</keyword>
<keyword evidence="3" id="KW-1185">Reference proteome</keyword>
<dbReference type="PANTHER" id="PTHR12788">
    <property type="entry name" value="PROTEIN-TYROSINE SULFOTRANSFERASE 2"/>
    <property type="match status" value="1"/>
</dbReference>
<dbReference type="PANTHER" id="PTHR12788:SF10">
    <property type="entry name" value="PROTEIN-TYROSINE SULFOTRANSFERASE"/>
    <property type="match status" value="1"/>
</dbReference>
<dbReference type="RefSeq" id="WP_246238610.1">
    <property type="nucleotide sequence ID" value="NZ_BAAABN010000014.1"/>
</dbReference>
<gene>
    <name evidence="2" type="ORF">Acor_24910</name>
</gene>
<evidence type="ECO:0000256" key="1">
    <source>
        <dbReference type="ARBA" id="ARBA00022679"/>
    </source>
</evidence>
<dbReference type="GO" id="GO:0008476">
    <property type="term" value="F:protein-tyrosine sulfotransferase activity"/>
    <property type="evidence" value="ECO:0007669"/>
    <property type="project" value="InterPro"/>
</dbReference>
<evidence type="ECO:0000313" key="3">
    <source>
        <dbReference type="Proteomes" id="UP000334990"/>
    </source>
</evidence>
<proteinExistence type="predicted"/>
<evidence type="ECO:0000313" key="2">
    <source>
        <dbReference type="EMBL" id="GES00427.1"/>
    </source>
</evidence>
<dbReference type="InterPro" id="IPR027417">
    <property type="entry name" value="P-loop_NTPase"/>
</dbReference>
<dbReference type="SUPFAM" id="SSF52540">
    <property type="entry name" value="P-loop containing nucleoside triphosphate hydrolases"/>
    <property type="match status" value="1"/>
</dbReference>
<dbReference type="AlphaFoldDB" id="A0A5M3VUE7"/>
<protein>
    <submittedName>
        <fullName evidence="2">Sulfotransferase</fullName>
    </submittedName>
</protein>
<reference evidence="2 3" key="1">
    <citation type="submission" date="2019-10" db="EMBL/GenBank/DDBJ databases">
        <title>Whole genome shotgun sequence of Acrocarpospora corrugata NBRC 13972.</title>
        <authorList>
            <person name="Ichikawa N."/>
            <person name="Kimura A."/>
            <person name="Kitahashi Y."/>
            <person name="Komaki H."/>
            <person name="Oguchi A."/>
        </authorList>
    </citation>
    <scope>NUCLEOTIDE SEQUENCE [LARGE SCALE GENOMIC DNA]</scope>
    <source>
        <strain evidence="2 3">NBRC 13972</strain>
    </source>
</reference>
<dbReference type="Proteomes" id="UP000334990">
    <property type="component" value="Unassembled WGS sequence"/>
</dbReference>